<gene>
    <name evidence="1" type="ORF">SMTD_LOCUS8706</name>
</gene>
<evidence type="ECO:0000313" key="1">
    <source>
        <dbReference type="EMBL" id="VDP46061.1"/>
    </source>
</evidence>
<organism evidence="1 2">
    <name type="scientific">Schistosoma mattheei</name>
    <dbReference type="NCBI Taxonomy" id="31246"/>
    <lineage>
        <taxon>Eukaryota</taxon>
        <taxon>Metazoa</taxon>
        <taxon>Spiralia</taxon>
        <taxon>Lophotrochozoa</taxon>
        <taxon>Platyhelminthes</taxon>
        <taxon>Trematoda</taxon>
        <taxon>Digenea</taxon>
        <taxon>Strigeidida</taxon>
        <taxon>Schistosomatoidea</taxon>
        <taxon>Schistosomatidae</taxon>
        <taxon>Schistosoma</taxon>
    </lineage>
</organism>
<reference evidence="1 2" key="1">
    <citation type="submission" date="2018-11" db="EMBL/GenBank/DDBJ databases">
        <authorList>
            <consortium name="Pathogen Informatics"/>
        </authorList>
    </citation>
    <scope>NUCLEOTIDE SEQUENCE [LARGE SCALE GENOMIC DNA]</scope>
    <source>
        <strain>Denwood</strain>
        <strain evidence="2">Zambia</strain>
    </source>
</reference>
<evidence type="ECO:0000313" key="2">
    <source>
        <dbReference type="Proteomes" id="UP000269396"/>
    </source>
</evidence>
<dbReference type="AlphaFoldDB" id="A0A3P8DQJ1"/>
<dbReference type="EMBL" id="UZAL01029118">
    <property type="protein sequence ID" value="VDP46061.1"/>
    <property type="molecule type" value="Genomic_DNA"/>
</dbReference>
<proteinExistence type="predicted"/>
<sequence length="63" mass="7575">MSVRFETEYLFVDQMYHIPLHFHYSFYTVQNNPDCYFCPILVHPYCKVEHPELEHSQSGVHLG</sequence>
<dbReference type="Proteomes" id="UP000269396">
    <property type="component" value="Unassembled WGS sequence"/>
</dbReference>
<keyword evidence="2" id="KW-1185">Reference proteome</keyword>
<protein>
    <submittedName>
        <fullName evidence="1">Uncharacterized protein</fullName>
    </submittedName>
</protein>
<accession>A0A3P8DQJ1</accession>
<name>A0A3P8DQJ1_9TREM</name>